<dbReference type="STRING" id="1129793.GPLA_0155"/>
<accession>K6Z4B9</accession>
<evidence type="ECO:0000313" key="2">
    <source>
        <dbReference type="Proteomes" id="UP000006322"/>
    </source>
</evidence>
<name>K6Z4B9_9ALTE</name>
<protein>
    <submittedName>
        <fullName evidence="1">Uncharacterized protein</fullName>
    </submittedName>
</protein>
<keyword evidence="2" id="KW-1185">Reference proteome</keyword>
<dbReference type="RefSeq" id="WP_007102884.1">
    <property type="nucleotide sequence ID" value="NZ_BAER01000011.1"/>
</dbReference>
<proteinExistence type="predicted"/>
<dbReference type="AlphaFoldDB" id="K6Z4B9"/>
<reference evidence="2" key="1">
    <citation type="journal article" date="2014" name="Environ. Microbiol.">
        <title>Comparative genomics of the marine bacterial genus Glaciecola reveals the high degree of genomic diversity and genomic characteristic for cold adaptation.</title>
        <authorList>
            <person name="Qin Q.L."/>
            <person name="Xie B.B."/>
            <person name="Yu Y."/>
            <person name="Shu Y.L."/>
            <person name="Rong J.C."/>
            <person name="Zhang Y.J."/>
            <person name="Zhao D.L."/>
            <person name="Chen X.L."/>
            <person name="Zhang X.Y."/>
            <person name="Chen B."/>
            <person name="Zhou B.C."/>
            <person name="Zhang Y.Z."/>
        </authorList>
    </citation>
    <scope>NUCLEOTIDE SEQUENCE [LARGE SCALE GENOMIC DNA]</scope>
    <source>
        <strain evidence="2">LMG 21857</strain>
    </source>
</reference>
<sequence length="371" mass="43175">MDTSKKNYDDFKGSIAIGPLVGLPSSNWVGVDIANHLLNNGIKVEKFGSFNTQIEADCIILVKLMPKIDWLIDKIERGVKVIYAPVDIFHSKYVFWRYRNRLKLFSGFLIHNDKVGELISKVSDSPQFFIEHYLKYELDKCSDFTKVNELLWVGHLEYIPSLLKFVKKIKPELKIRALSDLEKLPYYENYLDKSLREIDCKYSIEKKSDDGVYISGVFIEQWSEQKQAELMQTCIAAFDTKMNSFAHNLKPPTKAQKFIYNKIPFACSEHSFSFKYFEQRGLKVAKLDELSYLVSDDYRQNVSDFCDAQKWRVNIDSVASSYLHACENSTPPPYYGKTYLYLMDAGYFIVYFSLRVMDKIKTVFKLNKNKG</sequence>
<dbReference type="EMBL" id="BAER01000011">
    <property type="protein sequence ID" value="GAC31076.1"/>
    <property type="molecule type" value="Genomic_DNA"/>
</dbReference>
<gene>
    <name evidence="1" type="ORF">GPLA_0155</name>
</gene>
<dbReference type="Proteomes" id="UP000006322">
    <property type="component" value="Unassembled WGS sequence"/>
</dbReference>
<organism evidence="1 2">
    <name type="scientific">Paraglaciecola polaris LMG 21857</name>
    <dbReference type="NCBI Taxonomy" id="1129793"/>
    <lineage>
        <taxon>Bacteria</taxon>
        <taxon>Pseudomonadati</taxon>
        <taxon>Pseudomonadota</taxon>
        <taxon>Gammaproteobacteria</taxon>
        <taxon>Alteromonadales</taxon>
        <taxon>Alteromonadaceae</taxon>
        <taxon>Paraglaciecola</taxon>
    </lineage>
</organism>
<dbReference type="OrthoDB" id="6378823at2"/>
<comment type="caution">
    <text evidence="1">The sequence shown here is derived from an EMBL/GenBank/DDBJ whole genome shotgun (WGS) entry which is preliminary data.</text>
</comment>
<evidence type="ECO:0000313" key="1">
    <source>
        <dbReference type="EMBL" id="GAC31076.1"/>
    </source>
</evidence>